<proteinExistence type="predicted"/>
<comment type="caution">
    <text evidence="1">The sequence shown here is derived from an EMBL/GenBank/DDBJ whole genome shotgun (WGS) entry which is preliminary data.</text>
</comment>
<reference evidence="3 4" key="1">
    <citation type="journal article" date="2016" name="ISME J.">
        <title>Chasing the elusive Euryarchaeota class WSA2: genomes reveal a uniquely fastidious methyl-reducing methanogen.</title>
        <authorList>
            <person name="Nobu M.K."/>
            <person name="Narihiro T."/>
            <person name="Kuroda K."/>
            <person name="Mei R."/>
            <person name="Liu W.T."/>
        </authorList>
    </citation>
    <scope>NUCLEOTIDE SEQUENCE [LARGE SCALE GENOMIC DNA]</scope>
    <source>
        <strain evidence="1">B15fssc0709_Meth_Bin003</strain>
        <strain evidence="2">U1lsi0528_Bin055</strain>
    </source>
</reference>
<evidence type="ECO:0000313" key="4">
    <source>
        <dbReference type="Proteomes" id="UP000091929"/>
    </source>
</evidence>
<organism evidence="1 4">
    <name type="scientific">Candidatus Methanofastidiosum methylothiophilum</name>
    <dbReference type="NCBI Taxonomy" id="1705564"/>
    <lineage>
        <taxon>Archaea</taxon>
        <taxon>Methanobacteriati</taxon>
        <taxon>Methanobacteriota</taxon>
        <taxon>Stenosarchaea group</taxon>
        <taxon>Candidatus Methanofastidiosia</taxon>
        <taxon>Candidatus Methanofastidiosales</taxon>
        <taxon>Candidatus Methanofastidiosaceae</taxon>
        <taxon>Candidatus Methanofastidiosum</taxon>
    </lineage>
</organism>
<protein>
    <submittedName>
        <fullName evidence="1">Uncharacterized protein</fullName>
    </submittedName>
</protein>
<name>A0A150ISC4_9EURY</name>
<accession>A0A150ISC4</accession>
<dbReference type="Proteomes" id="UP000091929">
    <property type="component" value="Unassembled WGS sequence"/>
</dbReference>
<sequence>MFKFYPKKHLTLMPLKQIETKKVKKMLEEILKKSNIAEVSEKTGITRATLYNIINESYDLTKTEIARNLAVNYDFFLKWDKNGSIDFVSKSKIIDEALHQDQPNFIIRGDDAITYEYLKQLNLLNPSKLKRVLEIVNNPVQVDFLIDIFLALENFLARAGLKEYDRRQIVYKNLLTKDNVKLKKRE</sequence>
<evidence type="ECO:0000313" key="1">
    <source>
        <dbReference type="EMBL" id="KYC47843.1"/>
    </source>
</evidence>
<dbReference type="EMBL" id="LNGC01000004">
    <property type="protein sequence ID" value="KYC53554.1"/>
    <property type="molecule type" value="Genomic_DNA"/>
</dbReference>
<dbReference type="AlphaFoldDB" id="A0A150ISC4"/>
<evidence type="ECO:0000313" key="3">
    <source>
        <dbReference type="Proteomes" id="UP000075398"/>
    </source>
</evidence>
<dbReference type="EMBL" id="LNGF01000015">
    <property type="protein sequence ID" value="KYC47843.1"/>
    <property type="molecule type" value="Genomic_DNA"/>
</dbReference>
<dbReference type="Proteomes" id="UP000075398">
    <property type="component" value="Unassembled WGS sequence"/>
</dbReference>
<evidence type="ECO:0000313" key="2">
    <source>
        <dbReference type="EMBL" id="KYC53554.1"/>
    </source>
</evidence>
<gene>
    <name evidence="2" type="ORF">AMQ22_00225</name>
    <name evidence="1" type="ORF">APG11_00818</name>
</gene>
<accession>A0A150J9B5</accession>